<dbReference type="SUPFAM" id="SSF53098">
    <property type="entry name" value="Ribonuclease H-like"/>
    <property type="match status" value="1"/>
</dbReference>
<dbReference type="GO" id="GO:0006261">
    <property type="term" value="P:DNA-templated DNA replication"/>
    <property type="evidence" value="ECO:0007669"/>
    <property type="project" value="UniProtKB-UniRule"/>
</dbReference>
<feature type="domain" description="5'-3' exonuclease" evidence="19">
    <location>
        <begin position="29"/>
        <end position="296"/>
    </location>
</feature>
<evidence type="ECO:0000259" key="19">
    <source>
        <dbReference type="SMART" id="SM00475"/>
    </source>
</evidence>
<dbReference type="Gene3D" id="3.40.50.1010">
    <property type="entry name" value="5'-nuclease"/>
    <property type="match status" value="1"/>
</dbReference>
<evidence type="ECO:0000256" key="5">
    <source>
        <dbReference type="ARBA" id="ARBA00022695"/>
    </source>
</evidence>
<keyword evidence="4 17" id="KW-0808">Transferase</keyword>
<keyword evidence="7" id="KW-0540">Nuclease</keyword>
<dbReference type="PRINTS" id="PR00868">
    <property type="entry name" value="DNAPOLI"/>
</dbReference>
<keyword evidence="13 17" id="KW-0234">DNA repair</keyword>
<dbReference type="InterPro" id="IPR002562">
    <property type="entry name" value="3'-5'_exonuclease_dom"/>
</dbReference>
<evidence type="ECO:0000256" key="12">
    <source>
        <dbReference type="ARBA" id="ARBA00023125"/>
    </source>
</evidence>
<dbReference type="FunFam" id="3.40.50.1010:FF:000001">
    <property type="entry name" value="DNA polymerase I"/>
    <property type="match status" value="1"/>
</dbReference>
<dbReference type="PANTHER" id="PTHR10133">
    <property type="entry name" value="DNA POLYMERASE I"/>
    <property type="match status" value="1"/>
</dbReference>
<dbReference type="GO" id="GO:0006302">
    <property type="term" value="P:double-strand break repair"/>
    <property type="evidence" value="ECO:0007669"/>
    <property type="project" value="TreeGrafter"/>
</dbReference>
<reference evidence="21" key="1">
    <citation type="submission" date="2020-11" db="EMBL/GenBank/DDBJ databases">
        <title>Nocardioides sp. CBS4Y-1, whole genome shotgun sequence.</title>
        <authorList>
            <person name="Tuo L."/>
        </authorList>
    </citation>
    <scope>NUCLEOTIDE SEQUENCE</scope>
    <source>
        <strain evidence="21">CBS4Y-1</strain>
    </source>
</reference>
<dbReference type="CDD" id="cd08637">
    <property type="entry name" value="DNA_pol_A_pol_I_C"/>
    <property type="match status" value="1"/>
</dbReference>
<dbReference type="GO" id="GO:0003677">
    <property type="term" value="F:DNA binding"/>
    <property type="evidence" value="ECO:0007669"/>
    <property type="project" value="UniProtKB-UniRule"/>
</dbReference>
<keyword evidence="5 17" id="KW-0548">Nucleotidyltransferase</keyword>
<evidence type="ECO:0000256" key="15">
    <source>
        <dbReference type="ARBA" id="ARBA00053603"/>
    </source>
</evidence>
<dbReference type="PANTHER" id="PTHR10133:SF27">
    <property type="entry name" value="DNA POLYMERASE NU"/>
    <property type="match status" value="1"/>
</dbReference>
<organism evidence="21 22">
    <name type="scientific">Nocardioides acrostichi</name>
    <dbReference type="NCBI Taxonomy" id="2784339"/>
    <lineage>
        <taxon>Bacteria</taxon>
        <taxon>Bacillati</taxon>
        <taxon>Actinomycetota</taxon>
        <taxon>Actinomycetes</taxon>
        <taxon>Propionibacteriales</taxon>
        <taxon>Nocardioidaceae</taxon>
        <taxon>Nocardioides</taxon>
    </lineage>
</organism>
<dbReference type="EC" id="2.7.7.7" evidence="2 16"/>
<evidence type="ECO:0000256" key="9">
    <source>
        <dbReference type="ARBA" id="ARBA00022801"/>
    </source>
</evidence>
<dbReference type="Gene3D" id="3.30.70.370">
    <property type="match status" value="1"/>
</dbReference>
<keyword evidence="6 17" id="KW-0235">DNA replication</keyword>
<evidence type="ECO:0000256" key="10">
    <source>
        <dbReference type="ARBA" id="ARBA00022839"/>
    </source>
</evidence>
<keyword evidence="22" id="KW-1185">Reference proteome</keyword>
<evidence type="ECO:0000256" key="2">
    <source>
        <dbReference type="ARBA" id="ARBA00012417"/>
    </source>
</evidence>
<evidence type="ECO:0000256" key="16">
    <source>
        <dbReference type="NCBIfam" id="TIGR00593"/>
    </source>
</evidence>
<dbReference type="GO" id="GO:0008409">
    <property type="term" value="F:5'-3' exonuclease activity"/>
    <property type="evidence" value="ECO:0007669"/>
    <property type="project" value="InterPro"/>
</dbReference>
<dbReference type="InterPro" id="IPR002298">
    <property type="entry name" value="DNA_polymerase_A"/>
</dbReference>
<gene>
    <name evidence="17 21" type="primary">polA</name>
    <name evidence="21" type="ORF">ISG29_03175</name>
</gene>
<dbReference type="CDD" id="cd09859">
    <property type="entry name" value="PIN_53EXO"/>
    <property type="match status" value="1"/>
</dbReference>
<sequence length="925" mass="101056">MGPTVARRPGRVSVGAARVRRVPANAAPDRPRLLLLDGHSLAYRAFFALPVENFSTTTGQPTNAVYGFTSMLINVLRDEQPTHVGVAFDISRQTFRSEEYSEYKAKRNKTPGEFSSQLPLIEEVLDALAIPYLKKPNFEADDIIATLVTQALAETGDLGDMEVLILTGDRDSLQLVTDRSTVLYPMRGVSDLARMTPAAVEEKYGVPPHQYPELAAIVGETSDNLPGVPGVGQGFAAKWLKTYDDLEGVITHADKITGKKGESLREHLGDVMRNRRLNALVRDLDLELGPRDLALRPWDRQAVHTLFDGLEFRVLRDRLFESLSSEEEIDDSGFEMSGRRLAPGDVEAWLAEHAAPGTRTGVMVQGTWRGGSAEAWSIALAAADGTAAFLDTTTVSPDDDQALAAWFADAGPTKVMHDAKGQSHALAARGWSLAGLVSDTALAAYLVRPDQRSYDLADLTVRYLKRELRQGGDDQGQLSLDGLDGDAGDEAADTAMLHARAVLDLAEALDEAVAEHGGTELLAEVELPLVHLLGRLEHTGIAVDAAHLEALEGEFATEVRQAADDAYAVIGKEINLGSPKQLQVVLFDELDMPKTKRTKTGYTTDADALQSLYVKTEHPFLLHLLRHRDVIRLRQTIEGLLKTVAPDGRIHTTFNQTIAATGRLSSTEPNLQNIPIRTAAGRRIREGFVVGAGYESLMTADYSQIEMRIMAHLSDDTGLIEAFRSGQDFHSITAARVFDLPADQIGTEERAKIKAMNYGLAYGLSAYGLSQQLGIEPAEARDLMDEYFETFGGVRDYLGGIVDEARRSGYTETIRGRRRYLPDLTSDNRQRREMAERMALNAPIQGSAADLIKIAMLHVQAEIEAQGLASRMLLQVHDELVLEVAPGERDSLEALVREQMAGAAELTVPLDVSVGTGHSWHDAAH</sequence>
<dbReference type="InterPro" id="IPR018320">
    <property type="entry name" value="DNA_polymerase_1"/>
</dbReference>
<comment type="caution">
    <text evidence="21">The sequence shown here is derived from an EMBL/GenBank/DDBJ whole genome shotgun (WGS) entry which is preliminary data.</text>
</comment>
<evidence type="ECO:0000256" key="1">
    <source>
        <dbReference type="ARBA" id="ARBA00007705"/>
    </source>
</evidence>
<dbReference type="SUPFAM" id="SSF47807">
    <property type="entry name" value="5' to 3' exonuclease, C-terminal subdomain"/>
    <property type="match status" value="1"/>
</dbReference>
<dbReference type="CDD" id="cd06140">
    <property type="entry name" value="DNA_polA_I_Bacillus_like_exo"/>
    <property type="match status" value="1"/>
</dbReference>
<dbReference type="InterPro" id="IPR020046">
    <property type="entry name" value="5-3_exonucl_a-hlix_arch_N"/>
</dbReference>
<evidence type="ECO:0000256" key="13">
    <source>
        <dbReference type="ARBA" id="ARBA00023204"/>
    </source>
</evidence>
<evidence type="ECO:0000256" key="3">
    <source>
        <dbReference type="ARBA" id="ARBA00020311"/>
    </source>
</evidence>
<evidence type="ECO:0000256" key="7">
    <source>
        <dbReference type="ARBA" id="ARBA00022722"/>
    </source>
</evidence>
<evidence type="ECO:0000313" key="21">
    <source>
        <dbReference type="EMBL" id="MBF4160675.1"/>
    </source>
</evidence>
<keyword evidence="9" id="KW-0378">Hydrolase</keyword>
<dbReference type="FunFam" id="1.20.1060.10:FF:000001">
    <property type="entry name" value="DNA polymerase I"/>
    <property type="match status" value="1"/>
</dbReference>
<dbReference type="SMART" id="SM00279">
    <property type="entry name" value="HhH2"/>
    <property type="match status" value="1"/>
</dbReference>
<dbReference type="Pfam" id="PF01367">
    <property type="entry name" value="5_3_exonuc"/>
    <property type="match status" value="1"/>
</dbReference>
<dbReference type="InterPro" id="IPR012337">
    <property type="entry name" value="RNaseH-like_sf"/>
</dbReference>
<keyword evidence="11 17" id="KW-0239">DNA-directed DNA polymerase</keyword>
<dbReference type="SUPFAM" id="SSF56672">
    <property type="entry name" value="DNA/RNA polymerases"/>
    <property type="match status" value="1"/>
</dbReference>
<dbReference type="AlphaFoldDB" id="A0A930UX40"/>
<dbReference type="FunFam" id="1.10.150.20:FF:000002">
    <property type="entry name" value="DNA polymerase I"/>
    <property type="match status" value="1"/>
</dbReference>
<evidence type="ECO:0000313" key="22">
    <source>
        <dbReference type="Proteomes" id="UP000656804"/>
    </source>
</evidence>
<dbReference type="InterPro" id="IPR054690">
    <property type="entry name" value="DNA_polI_exonuclease"/>
</dbReference>
<dbReference type="Gene3D" id="1.20.1060.10">
    <property type="entry name" value="Taq DNA Polymerase, Chain T, domain 4"/>
    <property type="match status" value="1"/>
</dbReference>
<comment type="function">
    <text evidence="15">In addition to polymerase activity, this DNA polymerase exhibits 3'-5' and 5'-3' exonuclease activity.</text>
</comment>
<dbReference type="CDD" id="cd09898">
    <property type="entry name" value="H3TH_53EXO"/>
    <property type="match status" value="1"/>
</dbReference>
<keyword evidence="10" id="KW-0269">Exonuclease</keyword>
<dbReference type="InterPro" id="IPR029060">
    <property type="entry name" value="PIN-like_dom_sf"/>
</dbReference>
<accession>A0A930UX40</accession>
<dbReference type="InterPro" id="IPR036397">
    <property type="entry name" value="RNaseH_sf"/>
</dbReference>
<dbReference type="SMART" id="SM00474">
    <property type="entry name" value="35EXOc"/>
    <property type="match status" value="1"/>
</dbReference>
<dbReference type="GO" id="GO:0003887">
    <property type="term" value="F:DNA-directed DNA polymerase activity"/>
    <property type="evidence" value="ECO:0007669"/>
    <property type="project" value="UniProtKB-UniRule"/>
</dbReference>
<evidence type="ECO:0000256" key="11">
    <source>
        <dbReference type="ARBA" id="ARBA00022932"/>
    </source>
</evidence>
<dbReference type="Pfam" id="PF00476">
    <property type="entry name" value="DNA_pol_A"/>
    <property type="match status" value="1"/>
</dbReference>
<name>A0A930UX40_9ACTN</name>
<evidence type="ECO:0000256" key="6">
    <source>
        <dbReference type="ARBA" id="ARBA00022705"/>
    </source>
</evidence>
<dbReference type="EMBL" id="JADIVZ010000001">
    <property type="protein sequence ID" value="MBF4160675.1"/>
    <property type="molecule type" value="Genomic_DNA"/>
</dbReference>
<keyword evidence="12 17" id="KW-0238">DNA-binding</keyword>
<evidence type="ECO:0000256" key="8">
    <source>
        <dbReference type="ARBA" id="ARBA00022763"/>
    </source>
</evidence>
<dbReference type="Gene3D" id="3.30.420.10">
    <property type="entry name" value="Ribonuclease H-like superfamily/Ribonuclease H"/>
    <property type="match status" value="1"/>
</dbReference>
<dbReference type="NCBIfam" id="TIGR00593">
    <property type="entry name" value="pola"/>
    <property type="match status" value="1"/>
</dbReference>
<dbReference type="NCBIfam" id="NF004397">
    <property type="entry name" value="PRK05755.1"/>
    <property type="match status" value="1"/>
</dbReference>
<dbReference type="Pfam" id="PF02739">
    <property type="entry name" value="5_3_exonuc_N"/>
    <property type="match status" value="1"/>
</dbReference>
<dbReference type="GO" id="GO:0008408">
    <property type="term" value="F:3'-5' exonuclease activity"/>
    <property type="evidence" value="ECO:0007669"/>
    <property type="project" value="InterPro"/>
</dbReference>
<dbReference type="FunFam" id="1.10.150.20:FF:000003">
    <property type="entry name" value="DNA polymerase I"/>
    <property type="match status" value="1"/>
</dbReference>
<dbReference type="SMART" id="SM00482">
    <property type="entry name" value="POLAc"/>
    <property type="match status" value="1"/>
</dbReference>
<comment type="catalytic activity">
    <reaction evidence="14 17">
        <text>DNA(n) + a 2'-deoxyribonucleoside 5'-triphosphate = DNA(n+1) + diphosphate</text>
        <dbReference type="Rhea" id="RHEA:22508"/>
        <dbReference type="Rhea" id="RHEA-COMP:17339"/>
        <dbReference type="Rhea" id="RHEA-COMP:17340"/>
        <dbReference type="ChEBI" id="CHEBI:33019"/>
        <dbReference type="ChEBI" id="CHEBI:61560"/>
        <dbReference type="ChEBI" id="CHEBI:173112"/>
        <dbReference type="EC" id="2.7.7.7"/>
    </reaction>
</comment>
<evidence type="ECO:0000259" key="18">
    <source>
        <dbReference type="SMART" id="SM00474"/>
    </source>
</evidence>
<dbReference type="SUPFAM" id="SSF88723">
    <property type="entry name" value="PIN domain-like"/>
    <property type="match status" value="1"/>
</dbReference>
<dbReference type="InterPro" id="IPR020045">
    <property type="entry name" value="DNA_polI_H3TH"/>
</dbReference>
<feature type="domain" description="DNA-directed DNA polymerase family A palm" evidence="20">
    <location>
        <begin position="681"/>
        <end position="888"/>
    </location>
</feature>
<evidence type="ECO:0000259" key="20">
    <source>
        <dbReference type="SMART" id="SM00482"/>
    </source>
</evidence>
<dbReference type="InterPro" id="IPR001098">
    <property type="entry name" value="DNA-dir_DNA_pol_A_palm_dom"/>
</dbReference>
<keyword evidence="8 17" id="KW-0227">DNA damage</keyword>
<dbReference type="InterPro" id="IPR008918">
    <property type="entry name" value="HhH2"/>
</dbReference>
<dbReference type="Gene3D" id="1.10.150.20">
    <property type="entry name" value="5' to 3' exonuclease, C-terminal subdomain"/>
    <property type="match status" value="2"/>
</dbReference>
<protein>
    <recommendedName>
        <fullName evidence="3 16">DNA polymerase I</fullName>
        <ecNumber evidence="2 16">2.7.7.7</ecNumber>
    </recommendedName>
</protein>
<dbReference type="SMART" id="SM00475">
    <property type="entry name" value="53EXOc"/>
    <property type="match status" value="1"/>
</dbReference>
<dbReference type="Proteomes" id="UP000656804">
    <property type="component" value="Unassembled WGS sequence"/>
</dbReference>
<evidence type="ECO:0000256" key="4">
    <source>
        <dbReference type="ARBA" id="ARBA00022679"/>
    </source>
</evidence>
<feature type="domain" description="3'-5' exonuclease" evidence="18">
    <location>
        <begin position="341"/>
        <end position="514"/>
    </location>
</feature>
<proteinExistence type="inferred from homology"/>
<dbReference type="InterPro" id="IPR002421">
    <property type="entry name" value="5-3_exonuclease"/>
</dbReference>
<evidence type="ECO:0000256" key="17">
    <source>
        <dbReference type="RuleBase" id="RU004460"/>
    </source>
</evidence>
<dbReference type="InterPro" id="IPR043502">
    <property type="entry name" value="DNA/RNA_pol_sf"/>
</dbReference>
<evidence type="ECO:0000256" key="14">
    <source>
        <dbReference type="ARBA" id="ARBA00049244"/>
    </source>
</evidence>
<comment type="similarity">
    <text evidence="1 17">Belongs to the DNA polymerase type-A family.</text>
</comment>
<dbReference type="Pfam" id="PF22619">
    <property type="entry name" value="DNA_polI_exo1"/>
    <property type="match status" value="1"/>
</dbReference>
<dbReference type="InterPro" id="IPR036279">
    <property type="entry name" value="5-3_exonuclease_C_sf"/>
</dbReference>